<feature type="region of interest" description="Disordered" evidence="2">
    <location>
        <begin position="1"/>
        <end position="26"/>
    </location>
</feature>
<dbReference type="Proteomes" id="UP001178507">
    <property type="component" value="Unassembled WGS sequence"/>
</dbReference>
<comment type="caution">
    <text evidence="3">The sequence shown here is derived from an EMBL/GenBank/DDBJ whole genome shotgun (WGS) entry which is preliminary data.</text>
</comment>
<reference evidence="3" key="1">
    <citation type="submission" date="2023-08" db="EMBL/GenBank/DDBJ databases">
        <authorList>
            <person name="Chen Y."/>
            <person name="Shah S."/>
            <person name="Dougan E. K."/>
            <person name="Thang M."/>
            <person name="Chan C."/>
        </authorList>
    </citation>
    <scope>NUCLEOTIDE SEQUENCE</scope>
</reference>
<dbReference type="AlphaFoldDB" id="A0AA36JEV4"/>
<feature type="coiled-coil region" evidence="1">
    <location>
        <begin position="125"/>
        <end position="208"/>
    </location>
</feature>
<sequence>MEDRRPASARGAARGAARQPNEERVRPLSARLAGHGVEPPELGLAEVLASACRDQNGLPGEFKCPEAAVLRLAPGGRLRPCRSVSCCWRWAACELLDECLAAAKGAAEMRKVLEEELGDSILEKLLGLEAEHQALQRRLQELRQELQREQSCRRSLEDQLVQMQKQVDEAELRALRSAQLAERSQAAQERAEDAARELAEELERQAKNSPEELRRRTAEAEAEVVRVRAECEKTVEKHQSEMLHERELKTTYYLKVKELEAMENLIAKKHAKQRRLKKLKT</sequence>
<evidence type="ECO:0000256" key="1">
    <source>
        <dbReference type="SAM" id="Coils"/>
    </source>
</evidence>
<organism evidence="3 4">
    <name type="scientific">Effrenium voratum</name>
    <dbReference type="NCBI Taxonomy" id="2562239"/>
    <lineage>
        <taxon>Eukaryota</taxon>
        <taxon>Sar</taxon>
        <taxon>Alveolata</taxon>
        <taxon>Dinophyceae</taxon>
        <taxon>Suessiales</taxon>
        <taxon>Symbiodiniaceae</taxon>
        <taxon>Effrenium</taxon>
    </lineage>
</organism>
<dbReference type="EMBL" id="CAUJNA010003508">
    <property type="protein sequence ID" value="CAJ1403771.1"/>
    <property type="molecule type" value="Genomic_DNA"/>
</dbReference>
<gene>
    <name evidence="3" type="ORF">EVOR1521_LOCUS26361</name>
</gene>
<accession>A0AA36JEV4</accession>
<keyword evidence="1" id="KW-0175">Coiled coil</keyword>
<name>A0AA36JEV4_9DINO</name>
<evidence type="ECO:0000313" key="3">
    <source>
        <dbReference type="EMBL" id="CAJ1403771.1"/>
    </source>
</evidence>
<feature type="compositionally biased region" description="Low complexity" evidence="2">
    <location>
        <begin position="8"/>
        <end position="18"/>
    </location>
</feature>
<proteinExistence type="predicted"/>
<evidence type="ECO:0000256" key="2">
    <source>
        <dbReference type="SAM" id="MobiDB-lite"/>
    </source>
</evidence>
<evidence type="ECO:0000313" key="4">
    <source>
        <dbReference type="Proteomes" id="UP001178507"/>
    </source>
</evidence>
<protein>
    <submittedName>
        <fullName evidence="3">Uncharacterized protein</fullName>
    </submittedName>
</protein>
<keyword evidence="4" id="KW-1185">Reference proteome</keyword>